<organism evidence="2 3">
    <name type="scientific">Elysia crispata</name>
    <name type="common">lettuce slug</name>
    <dbReference type="NCBI Taxonomy" id="231223"/>
    <lineage>
        <taxon>Eukaryota</taxon>
        <taxon>Metazoa</taxon>
        <taxon>Spiralia</taxon>
        <taxon>Lophotrochozoa</taxon>
        <taxon>Mollusca</taxon>
        <taxon>Gastropoda</taxon>
        <taxon>Heterobranchia</taxon>
        <taxon>Euthyneura</taxon>
        <taxon>Panpulmonata</taxon>
        <taxon>Sacoglossa</taxon>
        <taxon>Placobranchoidea</taxon>
        <taxon>Plakobranchidae</taxon>
        <taxon>Elysia</taxon>
    </lineage>
</organism>
<dbReference type="AlphaFoldDB" id="A0AAE0ZYV3"/>
<dbReference type="EMBL" id="JAWDGP010003058">
    <property type="protein sequence ID" value="KAK3777813.1"/>
    <property type="molecule type" value="Genomic_DNA"/>
</dbReference>
<evidence type="ECO:0000313" key="2">
    <source>
        <dbReference type="EMBL" id="KAK3777813.1"/>
    </source>
</evidence>
<evidence type="ECO:0000256" key="1">
    <source>
        <dbReference type="SAM" id="MobiDB-lite"/>
    </source>
</evidence>
<proteinExistence type="predicted"/>
<evidence type="ECO:0000313" key="3">
    <source>
        <dbReference type="Proteomes" id="UP001283361"/>
    </source>
</evidence>
<keyword evidence="3" id="KW-1185">Reference proteome</keyword>
<name>A0AAE0ZYV3_9GAST</name>
<feature type="region of interest" description="Disordered" evidence="1">
    <location>
        <begin position="38"/>
        <end position="62"/>
    </location>
</feature>
<gene>
    <name evidence="2" type="ORF">RRG08_038062</name>
</gene>
<reference evidence="2" key="1">
    <citation type="journal article" date="2023" name="G3 (Bethesda)">
        <title>A reference genome for the long-term kleptoplast-retaining sea slug Elysia crispata morphotype clarki.</title>
        <authorList>
            <person name="Eastman K.E."/>
            <person name="Pendleton A.L."/>
            <person name="Shaikh M.A."/>
            <person name="Suttiyut T."/>
            <person name="Ogas R."/>
            <person name="Tomko P."/>
            <person name="Gavelis G."/>
            <person name="Widhalm J.R."/>
            <person name="Wisecaver J.H."/>
        </authorList>
    </citation>
    <scope>NUCLEOTIDE SEQUENCE</scope>
    <source>
        <strain evidence="2">ECLA1</strain>
    </source>
</reference>
<protein>
    <submittedName>
        <fullName evidence="2">Uncharacterized protein</fullName>
    </submittedName>
</protein>
<sequence length="84" mass="8933">MSSVYSGYQKSASFAHTVAIVLCCPFLASIHNERGIKVSDPTKSTFSPREVQPWPPAGTNRVANGDVISLSRAAVASTAPGRRE</sequence>
<comment type="caution">
    <text evidence="2">The sequence shown here is derived from an EMBL/GenBank/DDBJ whole genome shotgun (WGS) entry which is preliminary data.</text>
</comment>
<dbReference type="Proteomes" id="UP001283361">
    <property type="component" value="Unassembled WGS sequence"/>
</dbReference>
<accession>A0AAE0ZYV3</accession>